<evidence type="ECO:0000313" key="3">
    <source>
        <dbReference type="Proteomes" id="UP000543598"/>
    </source>
</evidence>
<proteinExistence type="predicted"/>
<protein>
    <submittedName>
        <fullName evidence="2">Uncharacterized protein</fullName>
    </submittedName>
</protein>
<evidence type="ECO:0000313" key="2">
    <source>
        <dbReference type="EMBL" id="NNH05132.1"/>
    </source>
</evidence>
<dbReference type="EMBL" id="JABEMB010000033">
    <property type="protein sequence ID" value="NNH05132.1"/>
    <property type="molecule type" value="Genomic_DNA"/>
</dbReference>
<name>A0A7Y2M2T0_9MICO</name>
<feature type="transmembrane region" description="Helical" evidence="1">
    <location>
        <begin position="20"/>
        <end position="48"/>
    </location>
</feature>
<dbReference type="Proteomes" id="UP000543598">
    <property type="component" value="Unassembled WGS sequence"/>
</dbReference>
<dbReference type="RefSeq" id="WP_167035520.1">
    <property type="nucleotide sequence ID" value="NZ_BAAANA010000002.1"/>
</dbReference>
<keyword evidence="1" id="KW-0472">Membrane</keyword>
<organism evidence="2 3">
    <name type="scientific">Microbacterium ulmi</name>
    <dbReference type="NCBI Taxonomy" id="179095"/>
    <lineage>
        <taxon>Bacteria</taxon>
        <taxon>Bacillati</taxon>
        <taxon>Actinomycetota</taxon>
        <taxon>Actinomycetes</taxon>
        <taxon>Micrococcales</taxon>
        <taxon>Microbacteriaceae</taxon>
        <taxon>Microbacterium</taxon>
    </lineage>
</organism>
<sequence>MVVLPGTEGMREYRDWRFHAVGFARGTGVALIGALLCGAVAVAIEALVARAA</sequence>
<keyword evidence="3" id="KW-1185">Reference proteome</keyword>
<gene>
    <name evidence="2" type="ORF">HLA99_14895</name>
</gene>
<evidence type="ECO:0000256" key="1">
    <source>
        <dbReference type="SAM" id="Phobius"/>
    </source>
</evidence>
<dbReference type="AlphaFoldDB" id="A0A7Y2M2T0"/>
<accession>A0A7Y2M2T0</accession>
<reference evidence="2 3" key="1">
    <citation type="submission" date="2020-05" db="EMBL/GenBank/DDBJ databases">
        <title>MicrobeNet Type strains.</title>
        <authorList>
            <person name="Nicholson A.C."/>
        </authorList>
    </citation>
    <scope>NUCLEOTIDE SEQUENCE [LARGE SCALE GENOMIC DNA]</scope>
    <source>
        <strain evidence="2 3">JCM 14282</strain>
    </source>
</reference>
<keyword evidence="1" id="KW-1133">Transmembrane helix</keyword>
<comment type="caution">
    <text evidence="2">The sequence shown here is derived from an EMBL/GenBank/DDBJ whole genome shotgun (WGS) entry which is preliminary data.</text>
</comment>
<keyword evidence="1" id="KW-0812">Transmembrane</keyword>